<evidence type="ECO:0008006" key="3">
    <source>
        <dbReference type="Google" id="ProtNLM"/>
    </source>
</evidence>
<reference evidence="1 2" key="1">
    <citation type="submission" date="2018-06" db="EMBL/GenBank/DDBJ databases">
        <title>A transcriptomic atlas of mushroom development highlights an independent origin of complex multicellularity.</title>
        <authorList>
            <consortium name="DOE Joint Genome Institute"/>
            <person name="Krizsan K."/>
            <person name="Almasi E."/>
            <person name="Merenyi Z."/>
            <person name="Sahu N."/>
            <person name="Viragh M."/>
            <person name="Koszo T."/>
            <person name="Mondo S."/>
            <person name="Kiss B."/>
            <person name="Balint B."/>
            <person name="Kues U."/>
            <person name="Barry K."/>
            <person name="Hegedus J.C."/>
            <person name="Henrissat B."/>
            <person name="Johnson J."/>
            <person name="Lipzen A."/>
            <person name="Ohm R."/>
            <person name="Nagy I."/>
            <person name="Pangilinan J."/>
            <person name="Yan J."/>
            <person name="Xiong Y."/>
            <person name="Grigoriev I.V."/>
            <person name="Hibbett D.S."/>
            <person name="Nagy L.G."/>
        </authorList>
    </citation>
    <scope>NUCLEOTIDE SEQUENCE [LARGE SCALE GENOMIC DNA]</scope>
    <source>
        <strain evidence="1 2">SZMC22713</strain>
    </source>
</reference>
<dbReference type="VEuPathDB" id="FungiDB:BD410DRAFT_438004"/>
<organism evidence="1 2">
    <name type="scientific">Rickenella mellea</name>
    <dbReference type="NCBI Taxonomy" id="50990"/>
    <lineage>
        <taxon>Eukaryota</taxon>
        <taxon>Fungi</taxon>
        <taxon>Dikarya</taxon>
        <taxon>Basidiomycota</taxon>
        <taxon>Agaricomycotina</taxon>
        <taxon>Agaricomycetes</taxon>
        <taxon>Hymenochaetales</taxon>
        <taxon>Rickenellaceae</taxon>
        <taxon>Rickenella</taxon>
    </lineage>
</organism>
<dbReference type="EMBL" id="ML170196">
    <property type="protein sequence ID" value="TDL19523.1"/>
    <property type="molecule type" value="Genomic_DNA"/>
</dbReference>
<protein>
    <recommendedName>
        <fullName evidence="3">Fungal-type protein kinase domain-containing protein</fullName>
    </recommendedName>
</protein>
<proteinExistence type="predicted"/>
<evidence type="ECO:0000313" key="2">
    <source>
        <dbReference type="Proteomes" id="UP000294933"/>
    </source>
</evidence>
<accession>A0A4Y7PVV4</accession>
<sequence>MINPVVSGDVNFMICYTVNGRRIRFYATDSSQRKSPTPFLPLTDELDITSFLRRFKVLQTVINIARIMVTIKDDLPAVTYPLGKRMKSGHSEITCNFDGVMKKLLVAHLPYCDPDVEFRVKFLCDMYKHAKVIAAPFRSEATRD</sequence>
<name>A0A4Y7PVV4_9AGAM</name>
<dbReference type="AlphaFoldDB" id="A0A4Y7PVV4"/>
<dbReference type="OrthoDB" id="2338248at2759"/>
<keyword evidence="2" id="KW-1185">Reference proteome</keyword>
<gene>
    <name evidence="1" type="ORF">BD410DRAFT_438004</name>
</gene>
<evidence type="ECO:0000313" key="1">
    <source>
        <dbReference type="EMBL" id="TDL19523.1"/>
    </source>
</evidence>
<dbReference type="Proteomes" id="UP000294933">
    <property type="component" value="Unassembled WGS sequence"/>
</dbReference>